<proteinExistence type="predicted"/>
<organism evidence="2 3">
    <name type="scientific">Castanea mollissima</name>
    <name type="common">Chinese chestnut</name>
    <dbReference type="NCBI Taxonomy" id="60419"/>
    <lineage>
        <taxon>Eukaryota</taxon>
        <taxon>Viridiplantae</taxon>
        <taxon>Streptophyta</taxon>
        <taxon>Embryophyta</taxon>
        <taxon>Tracheophyta</taxon>
        <taxon>Spermatophyta</taxon>
        <taxon>Magnoliopsida</taxon>
        <taxon>eudicotyledons</taxon>
        <taxon>Gunneridae</taxon>
        <taxon>Pentapetalae</taxon>
        <taxon>rosids</taxon>
        <taxon>fabids</taxon>
        <taxon>Fagales</taxon>
        <taxon>Fagaceae</taxon>
        <taxon>Castanea</taxon>
    </lineage>
</organism>
<evidence type="ECO:0000313" key="3">
    <source>
        <dbReference type="Proteomes" id="UP000737018"/>
    </source>
</evidence>
<sequence length="134" mass="14899">MVVRRTKIVDQFLPGERPTVQQQTQGRDQPPPAARTWKRQCTTDQPPRRPEETPPRIPLASTPVVAVTRESAYSVHPPKQVGSNVASSSSLTAVLVGVQRAPTTTLDPVHYHLYSLLPSSKTFIAFSHHRLLVF</sequence>
<gene>
    <name evidence="2" type="ORF">CMV_019448</name>
</gene>
<protein>
    <submittedName>
        <fullName evidence="2">Uncharacterized protein</fullName>
    </submittedName>
</protein>
<name>A0A8J4QPU2_9ROSI</name>
<dbReference type="AlphaFoldDB" id="A0A8J4QPU2"/>
<keyword evidence="3" id="KW-1185">Reference proteome</keyword>
<dbReference type="EMBL" id="JRKL02003419">
    <property type="protein sequence ID" value="KAF3955323.1"/>
    <property type="molecule type" value="Genomic_DNA"/>
</dbReference>
<comment type="caution">
    <text evidence="2">The sequence shown here is derived from an EMBL/GenBank/DDBJ whole genome shotgun (WGS) entry which is preliminary data.</text>
</comment>
<evidence type="ECO:0000313" key="2">
    <source>
        <dbReference type="EMBL" id="KAF3955323.1"/>
    </source>
</evidence>
<dbReference type="Proteomes" id="UP000737018">
    <property type="component" value="Unassembled WGS sequence"/>
</dbReference>
<feature type="region of interest" description="Disordered" evidence="1">
    <location>
        <begin position="1"/>
        <end position="60"/>
    </location>
</feature>
<evidence type="ECO:0000256" key="1">
    <source>
        <dbReference type="SAM" id="MobiDB-lite"/>
    </source>
</evidence>
<reference evidence="2" key="1">
    <citation type="submission" date="2020-03" db="EMBL/GenBank/DDBJ databases">
        <title>Castanea mollissima Vanexum genome sequencing.</title>
        <authorList>
            <person name="Staton M."/>
        </authorList>
    </citation>
    <scope>NUCLEOTIDE SEQUENCE</scope>
    <source>
        <tissue evidence="2">Leaf</tissue>
    </source>
</reference>
<accession>A0A8J4QPU2</accession>